<dbReference type="AlphaFoldDB" id="A0A2M9X8F5"/>
<dbReference type="Proteomes" id="UP000232196">
    <property type="component" value="Unassembled WGS sequence"/>
</dbReference>
<evidence type="ECO:0000313" key="1">
    <source>
        <dbReference type="EMBL" id="PJZ23976.1"/>
    </source>
</evidence>
<protein>
    <recommendedName>
        <fullName evidence="3">DUF4411 family protein</fullName>
    </recommendedName>
</protein>
<comment type="caution">
    <text evidence="1">The sequence shown here is derived from an EMBL/GenBank/DDBJ whole genome shotgun (WGS) entry which is preliminary data.</text>
</comment>
<dbReference type="PIRSF" id="PIRSF008505">
    <property type="entry name" value="UCP008505"/>
    <property type="match status" value="1"/>
</dbReference>
<name>A0A2M9X8F5_9LEPT</name>
<keyword evidence="2" id="KW-1185">Reference proteome</keyword>
<organism evidence="1 2">
    <name type="scientific">Leptospira hartskeerlii</name>
    <dbReference type="NCBI Taxonomy" id="2023177"/>
    <lineage>
        <taxon>Bacteria</taxon>
        <taxon>Pseudomonadati</taxon>
        <taxon>Spirochaetota</taxon>
        <taxon>Spirochaetia</taxon>
        <taxon>Leptospirales</taxon>
        <taxon>Leptospiraceae</taxon>
        <taxon>Leptospira</taxon>
    </lineage>
</organism>
<accession>A0A2M9X8F5</accession>
<reference evidence="1 2" key="1">
    <citation type="submission" date="2017-07" db="EMBL/GenBank/DDBJ databases">
        <title>Leptospira spp. isolated from tropical soils.</title>
        <authorList>
            <person name="Thibeaux R."/>
            <person name="Iraola G."/>
            <person name="Ferres I."/>
            <person name="Bierque E."/>
            <person name="Girault D."/>
            <person name="Soupe-Gilbert M.-E."/>
            <person name="Picardeau M."/>
            <person name="Goarant C."/>
        </authorList>
    </citation>
    <scope>NUCLEOTIDE SEQUENCE [LARGE SCALE GENOMIC DNA]</scope>
    <source>
        <strain evidence="1 2">MCA1-C-A1</strain>
    </source>
</reference>
<dbReference type="OrthoDB" id="338425at2"/>
<dbReference type="Pfam" id="PF14367">
    <property type="entry name" value="DUF4411"/>
    <property type="match status" value="1"/>
</dbReference>
<sequence length="158" mass="18079">MPPNPKYCMDTSSYITAWCHHYSPTIFESLWKKVGEALNQGIIISPREVLDELERGSDDLLKWAKLHKAAFVELEEKPQEILSDIMRSHPKIIDLNIAEIQADPYVIALAKHTNTIIVTEEKSAVDSKKKLKIPDVGKNYKVKCIPFGKLIEMEGWKF</sequence>
<proteinExistence type="predicted"/>
<gene>
    <name evidence="1" type="ORF">CH357_18255</name>
</gene>
<dbReference type="EMBL" id="NPDN01000012">
    <property type="protein sequence ID" value="PJZ23976.1"/>
    <property type="molecule type" value="Genomic_DNA"/>
</dbReference>
<dbReference type="InterPro" id="IPR016541">
    <property type="entry name" value="UCP008505"/>
</dbReference>
<evidence type="ECO:0000313" key="2">
    <source>
        <dbReference type="Proteomes" id="UP000232196"/>
    </source>
</evidence>
<evidence type="ECO:0008006" key="3">
    <source>
        <dbReference type="Google" id="ProtNLM"/>
    </source>
</evidence>